<evidence type="ECO:0000313" key="1">
    <source>
        <dbReference type="EMBL" id="OJZ83785.1"/>
    </source>
</evidence>
<evidence type="ECO:0000313" key="2">
    <source>
        <dbReference type="Proteomes" id="UP000184063"/>
    </source>
</evidence>
<proteinExistence type="predicted"/>
<name>A0A1M3TAM6_ASPLC</name>
<feature type="non-terminal residue" evidence="1">
    <location>
        <position position="112"/>
    </location>
</feature>
<dbReference type="Gene3D" id="1.10.510.10">
    <property type="entry name" value="Transferase(Phosphotransferase) domain 1"/>
    <property type="match status" value="1"/>
</dbReference>
<sequence>MEYIPDVHPIDLSNYSAKRIRKPRQILFEMHRAGVYHGDPYPRNMMVQVKSDRVLWMDFDRAETFMSESIKQSHLDWLECEQRMMDEFVDGLTADVKLRRIHETWICYYEYV</sequence>
<dbReference type="Pfam" id="PF06293">
    <property type="entry name" value="Kdo"/>
    <property type="match status" value="1"/>
</dbReference>
<accession>A0A1M3TAM6</accession>
<reference evidence="2" key="1">
    <citation type="journal article" date="2017" name="Genome Biol.">
        <title>Comparative genomics reveals high biological diversity and specific adaptations in the industrially and medically important fungal genus Aspergillus.</title>
        <authorList>
            <person name="de Vries R.P."/>
            <person name="Riley R."/>
            <person name="Wiebenga A."/>
            <person name="Aguilar-Osorio G."/>
            <person name="Amillis S."/>
            <person name="Uchima C.A."/>
            <person name="Anderluh G."/>
            <person name="Asadollahi M."/>
            <person name="Askin M."/>
            <person name="Barry K."/>
            <person name="Battaglia E."/>
            <person name="Bayram O."/>
            <person name="Benocci T."/>
            <person name="Braus-Stromeyer S.A."/>
            <person name="Caldana C."/>
            <person name="Canovas D."/>
            <person name="Cerqueira G.C."/>
            <person name="Chen F."/>
            <person name="Chen W."/>
            <person name="Choi C."/>
            <person name="Clum A."/>
            <person name="Dos Santos R.A."/>
            <person name="Damasio A.R."/>
            <person name="Diallinas G."/>
            <person name="Emri T."/>
            <person name="Fekete E."/>
            <person name="Flipphi M."/>
            <person name="Freyberg S."/>
            <person name="Gallo A."/>
            <person name="Gournas C."/>
            <person name="Habgood R."/>
            <person name="Hainaut M."/>
            <person name="Harispe M.L."/>
            <person name="Henrissat B."/>
            <person name="Hilden K.S."/>
            <person name="Hope R."/>
            <person name="Hossain A."/>
            <person name="Karabika E."/>
            <person name="Karaffa L."/>
            <person name="Karanyi Z."/>
            <person name="Krasevec N."/>
            <person name="Kuo A."/>
            <person name="Kusch H."/>
            <person name="LaButti K."/>
            <person name="Lagendijk E.L."/>
            <person name="Lapidus A."/>
            <person name="Levasseur A."/>
            <person name="Lindquist E."/>
            <person name="Lipzen A."/>
            <person name="Logrieco A.F."/>
            <person name="MacCabe A."/>
            <person name="Maekelae M.R."/>
            <person name="Malavazi I."/>
            <person name="Melin P."/>
            <person name="Meyer V."/>
            <person name="Mielnichuk N."/>
            <person name="Miskei M."/>
            <person name="Molnar A.P."/>
            <person name="Mule G."/>
            <person name="Ngan C.Y."/>
            <person name="Orejas M."/>
            <person name="Orosz E."/>
            <person name="Ouedraogo J.P."/>
            <person name="Overkamp K.M."/>
            <person name="Park H.-S."/>
            <person name="Perrone G."/>
            <person name="Piumi F."/>
            <person name="Punt P.J."/>
            <person name="Ram A.F."/>
            <person name="Ramon A."/>
            <person name="Rauscher S."/>
            <person name="Record E."/>
            <person name="Riano-Pachon D.M."/>
            <person name="Robert V."/>
            <person name="Roehrig J."/>
            <person name="Ruller R."/>
            <person name="Salamov A."/>
            <person name="Salih N.S."/>
            <person name="Samson R.A."/>
            <person name="Sandor E."/>
            <person name="Sanguinetti M."/>
            <person name="Schuetze T."/>
            <person name="Sepcic K."/>
            <person name="Shelest E."/>
            <person name="Sherlock G."/>
            <person name="Sophianopoulou V."/>
            <person name="Squina F.M."/>
            <person name="Sun H."/>
            <person name="Susca A."/>
            <person name="Todd R.B."/>
            <person name="Tsang A."/>
            <person name="Unkles S.E."/>
            <person name="van de Wiele N."/>
            <person name="van Rossen-Uffink D."/>
            <person name="Oliveira J.V."/>
            <person name="Vesth T.C."/>
            <person name="Visser J."/>
            <person name="Yu J.-H."/>
            <person name="Zhou M."/>
            <person name="Andersen M.R."/>
            <person name="Archer D.B."/>
            <person name="Baker S.E."/>
            <person name="Benoit I."/>
            <person name="Brakhage A.A."/>
            <person name="Braus G.H."/>
            <person name="Fischer R."/>
            <person name="Frisvad J.C."/>
            <person name="Goldman G.H."/>
            <person name="Houbraken J."/>
            <person name="Oakley B."/>
            <person name="Pocsi I."/>
            <person name="Scazzocchio C."/>
            <person name="Seiboth B."/>
            <person name="vanKuyk P.A."/>
            <person name="Wortman J."/>
            <person name="Dyer P.S."/>
            <person name="Grigoriev I.V."/>
        </authorList>
    </citation>
    <scope>NUCLEOTIDE SEQUENCE [LARGE SCALE GENOMIC DNA]</scope>
    <source>
        <strain evidence="2">CBS 106.47</strain>
    </source>
</reference>
<dbReference type="OrthoDB" id="4185642at2759"/>
<organism evidence="1 2">
    <name type="scientific">Aspergillus luchuensis (strain CBS 106.47)</name>
    <dbReference type="NCBI Taxonomy" id="1137211"/>
    <lineage>
        <taxon>Eukaryota</taxon>
        <taxon>Fungi</taxon>
        <taxon>Dikarya</taxon>
        <taxon>Ascomycota</taxon>
        <taxon>Pezizomycotina</taxon>
        <taxon>Eurotiomycetes</taxon>
        <taxon>Eurotiomycetidae</taxon>
        <taxon>Eurotiales</taxon>
        <taxon>Aspergillaceae</taxon>
        <taxon>Aspergillus</taxon>
        <taxon>Aspergillus subgen. Circumdati</taxon>
    </lineage>
</organism>
<evidence type="ECO:0008006" key="3">
    <source>
        <dbReference type="Google" id="ProtNLM"/>
    </source>
</evidence>
<protein>
    <recommendedName>
        <fullName evidence="3">Protein kinase domain-containing protein</fullName>
    </recommendedName>
</protein>
<dbReference type="VEuPathDB" id="FungiDB:ASPFODRAFT_698164"/>
<dbReference type="Proteomes" id="UP000184063">
    <property type="component" value="Unassembled WGS sequence"/>
</dbReference>
<dbReference type="EMBL" id="KV878245">
    <property type="protein sequence ID" value="OJZ83785.1"/>
    <property type="molecule type" value="Genomic_DNA"/>
</dbReference>
<dbReference type="InterPro" id="IPR011009">
    <property type="entry name" value="Kinase-like_dom_sf"/>
</dbReference>
<gene>
    <name evidence="1" type="ORF">ASPFODRAFT_698164</name>
</gene>
<dbReference type="SUPFAM" id="SSF56112">
    <property type="entry name" value="Protein kinase-like (PK-like)"/>
    <property type="match status" value="1"/>
</dbReference>
<dbReference type="AlphaFoldDB" id="A0A1M3TAM6"/>